<dbReference type="EMBL" id="JACHWR010000003">
    <property type="protein sequence ID" value="MBB3044303.1"/>
    <property type="molecule type" value="Genomic_DNA"/>
</dbReference>
<dbReference type="CDD" id="cd04301">
    <property type="entry name" value="NAT_SF"/>
    <property type="match status" value="1"/>
</dbReference>
<dbReference type="Proteomes" id="UP000589626">
    <property type="component" value="Unassembled WGS sequence"/>
</dbReference>
<protein>
    <submittedName>
        <fullName evidence="2">Aminoglycoside 6'-N-acetyltransferase</fullName>
        <ecNumber evidence="2">2.3.1.82</ecNumber>
    </submittedName>
</protein>
<accession>A0A7W4VYT6</accession>
<proteinExistence type="predicted"/>
<dbReference type="AlphaFoldDB" id="A0A7W4VYT6"/>
<dbReference type="InterPro" id="IPR016181">
    <property type="entry name" value="Acyl_CoA_acyltransferase"/>
</dbReference>
<reference evidence="2 3" key="1">
    <citation type="submission" date="2020-08" db="EMBL/GenBank/DDBJ databases">
        <title>Sequencing the genomes of 1000 actinobacteria strains.</title>
        <authorList>
            <person name="Klenk H.-P."/>
        </authorList>
    </citation>
    <scope>NUCLEOTIDE SEQUENCE [LARGE SCALE GENOMIC DNA]</scope>
    <source>
        <strain evidence="2 3">DSM 105498</strain>
    </source>
</reference>
<dbReference type="GO" id="GO:0047663">
    <property type="term" value="F:aminoglycoside 6'-N-acetyltransferase activity"/>
    <property type="evidence" value="ECO:0007669"/>
    <property type="project" value="UniProtKB-EC"/>
</dbReference>
<feature type="domain" description="N-acetyltransferase" evidence="1">
    <location>
        <begin position="66"/>
        <end position="234"/>
    </location>
</feature>
<dbReference type="Pfam" id="PF13523">
    <property type="entry name" value="Acetyltransf_8"/>
    <property type="match status" value="1"/>
</dbReference>
<evidence type="ECO:0000259" key="1">
    <source>
        <dbReference type="PROSITE" id="PS51186"/>
    </source>
</evidence>
<keyword evidence="3" id="KW-1185">Reference proteome</keyword>
<name>A0A7W4VYT6_9ACTN</name>
<dbReference type="Gene3D" id="3.40.630.30">
    <property type="match status" value="1"/>
</dbReference>
<gene>
    <name evidence="2" type="ORF">FHU40_004140</name>
</gene>
<keyword evidence="2" id="KW-0012">Acyltransferase</keyword>
<organism evidence="2 3">
    <name type="scientific">Nocardioides soli</name>
    <dbReference type="NCBI Taxonomy" id="1036020"/>
    <lineage>
        <taxon>Bacteria</taxon>
        <taxon>Bacillati</taxon>
        <taxon>Actinomycetota</taxon>
        <taxon>Actinomycetes</taxon>
        <taxon>Propionibacteriales</taxon>
        <taxon>Nocardioidaceae</taxon>
        <taxon>Nocardioides</taxon>
    </lineage>
</organism>
<dbReference type="InterPro" id="IPR000182">
    <property type="entry name" value="GNAT_dom"/>
</dbReference>
<dbReference type="RefSeq" id="WP_183594186.1">
    <property type="nucleotide sequence ID" value="NZ_JACHWR010000003.1"/>
</dbReference>
<comment type="caution">
    <text evidence="2">The sequence shown here is derived from an EMBL/GenBank/DDBJ whole genome shotgun (WGS) entry which is preliminary data.</text>
</comment>
<dbReference type="EC" id="2.3.1.82" evidence="2"/>
<dbReference type="PROSITE" id="PS51186">
    <property type="entry name" value="GNAT"/>
    <property type="match status" value="1"/>
</dbReference>
<evidence type="ECO:0000313" key="2">
    <source>
        <dbReference type="EMBL" id="MBB3044303.1"/>
    </source>
</evidence>
<sequence length="240" mass="26571">MSHPIADAPVRVVVHDRGRDLSGVVRPDESWAAAARRTCASMHAEPVPGDLSGQVKEFVVDHDERVAVRAMTRGDLGDLLRWRQSDHVARWWASEGEPTAALIEARYGPRIDGRSATRMWVAEVNGRSVGFVQDYRVGDYPDYAVLGPDPDAIGVDYALAEEWSGRGLGVRVLWAWMRRARSRFPEATTYFAAPDHRNAASLRMLAKAGFEAGLWFDEPQEDGSVDTVVGCTLDVRRVLG</sequence>
<evidence type="ECO:0000313" key="3">
    <source>
        <dbReference type="Proteomes" id="UP000589626"/>
    </source>
</evidence>
<dbReference type="SUPFAM" id="SSF55729">
    <property type="entry name" value="Acyl-CoA N-acyltransferases (Nat)"/>
    <property type="match status" value="1"/>
</dbReference>
<keyword evidence="2" id="KW-0808">Transferase</keyword>